<feature type="region of interest" description="Disordered" evidence="1">
    <location>
        <begin position="600"/>
        <end position="619"/>
    </location>
</feature>
<protein>
    <submittedName>
        <fullName evidence="2">Uncharacterized protein</fullName>
    </submittedName>
</protein>
<sequence>MRVLIVNAYPASSKRGRERFEQFRRHVTRVVRELQKAEVTRVEIVEKHRSNLDSFLFELHSEFADPHNITNFDQLDFVFVDGDANSSPWAPNMRKLTLLTKMCMMTGKCFFGSGIGASLVAFCCSTGGEHLRVINNDGKGSLLDKLQDVPPPPPDSSPIGFVSPRGGDNNVLLDIKSGDFFIFAENNHSWVPKGNTGLVLHSSDSARCYGARPNSARAGGKKSNVDQIRQPLFLAKRGELRCCIRLEVANQHPVITTTFPRKRELVLNCKSKWDLDEEIASTGGNKYRVLIDSSRGPMLVEFGNCFGSHFELASEYPETLALLRSFALAKYDELKVYAHIDRSYVSAISGSARLKQRLTLAQTRHVGPARTEANLGVNNNVHLVEGHAGIGVGRTSPKRCRPVSAGPYRSKPHEATISRRIQTSRSAYPSTPETRSIHPTNHGHASALKSKAPAVQSARTDRQGSNNSEKRELCPETNELSSDAPYQAKPHRVVRVPQKNELEKPYCAQHRFVKMSKDEKSHVGGYYSVVNDAPYTSEYEQEAVAKQRSKLRWMGGPFRTVIGKASTHVVPEASIFIEDPFVQKNMPFYMVQRRQLDSDETNRISLPHQHGVRRKTRGK</sequence>
<reference evidence="2 3" key="1">
    <citation type="submission" date="2018-09" db="EMBL/GenBank/DDBJ databases">
        <title>Genomic investigation of the strawberry pathogen Phytophthora fragariae indicates pathogenicity is determined by transcriptional variation in three key races.</title>
        <authorList>
            <person name="Adams T.M."/>
            <person name="Armitage A.D."/>
            <person name="Sobczyk M.K."/>
            <person name="Bates H.J."/>
            <person name="Dunwell J.M."/>
            <person name="Nellist C.F."/>
            <person name="Harrison R.J."/>
        </authorList>
    </citation>
    <scope>NUCLEOTIDE SEQUENCE [LARGE SCALE GENOMIC DNA]</scope>
    <source>
        <strain evidence="2 3">ONT-3</strain>
    </source>
</reference>
<accession>A0A6G0LZF5</accession>
<feature type="region of interest" description="Disordered" evidence="1">
    <location>
        <begin position="390"/>
        <end position="490"/>
    </location>
</feature>
<feature type="compositionally biased region" description="Polar residues" evidence="1">
    <location>
        <begin position="419"/>
        <end position="439"/>
    </location>
</feature>
<dbReference type="EMBL" id="QXFX01000058">
    <property type="protein sequence ID" value="KAE9135182.1"/>
    <property type="molecule type" value="Genomic_DNA"/>
</dbReference>
<dbReference type="Proteomes" id="UP000488956">
    <property type="component" value="Unassembled WGS sequence"/>
</dbReference>
<feature type="compositionally biased region" description="Basic residues" evidence="1">
    <location>
        <begin position="610"/>
        <end position="619"/>
    </location>
</feature>
<evidence type="ECO:0000313" key="3">
    <source>
        <dbReference type="Proteomes" id="UP000488956"/>
    </source>
</evidence>
<proteinExistence type="predicted"/>
<evidence type="ECO:0000256" key="1">
    <source>
        <dbReference type="SAM" id="MobiDB-lite"/>
    </source>
</evidence>
<name>A0A6G0LZF5_9STRA</name>
<organism evidence="2 3">
    <name type="scientific">Phytophthora fragariae</name>
    <dbReference type="NCBI Taxonomy" id="53985"/>
    <lineage>
        <taxon>Eukaryota</taxon>
        <taxon>Sar</taxon>
        <taxon>Stramenopiles</taxon>
        <taxon>Oomycota</taxon>
        <taxon>Peronosporomycetes</taxon>
        <taxon>Peronosporales</taxon>
        <taxon>Peronosporaceae</taxon>
        <taxon>Phytophthora</taxon>
    </lineage>
</organism>
<comment type="caution">
    <text evidence="2">The sequence shown here is derived from an EMBL/GenBank/DDBJ whole genome shotgun (WGS) entry which is preliminary data.</text>
</comment>
<gene>
    <name evidence="2" type="ORF">PF010_g2192</name>
</gene>
<dbReference type="AlphaFoldDB" id="A0A6G0LZF5"/>
<evidence type="ECO:0000313" key="2">
    <source>
        <dbReference type="EMBL" id="KAE9135182.1"/>
    </source>
</evidence>